<dbReference type="AlphaFoldDB" id="A0A0J9W7K0"/>
<reference evidence="4" key="2">
    <citation type="journal article" date="2010" name="Nature">
        <title>Comparative genomics reveals mobile pathogenicity chromosomes in Fusarium.</title>
        <authorList>
            <person name="Ma L.J."/>
            <person name="van der Does H.C."/>
            <person name="Borkovich K.A."/>
            <person name="Coleman J.J."/>
            <person name="Daboussi M.J."/>
            <person name="Di Pietro A."/>
            <person name="Dufresne M."/>
            <person name="Freitag M."/>
            <person name="Grabherr M."/>
            <person name="Henrissat B."/>
            <person name="Houterman P.M."/>
            <person name="Kang S."/>
            <person name="Shim W.B."/>
            <person name="Woloshuk C."/>
            <person name="Xie X."/>
            <person name="Xu J.R."/>
            <person name="Antoniw J."/>
            <person name="Baker S.E."/>
            <person name="Bluhm B.H."/>
            <person name="Breakspear A."/>
            <person name="Brown D.W."/>
            <person name="Butchko R.A."/>
            <person name="Chapman S."/>
            <person name="Coulson R."/>
            <person name="Coutinho P.M."/>
            <person name="Danchin E.G."/>
            <person name="Diener A."/>
            <person name="Gale L.R."/>
            <person name="Gardiner D.M."/>
            <person name="Goff S."/>
            <person name="Hammond-Kosack K.E."/>
            <person name="Hilburn K."/>
            <person name="Hua-Van A."/>
            <person name="Jonkers W."/>
            <person name="Kazan K."/>
            <person name="Kodira C.D."/>
            <person name="Koehrsen M."/>
            <person name="Kumar L."/>
            <person name="Lee Y.H."/>
            <person name="Li L."/>
            <person name="Manners J.M."/>
            <person name="Miranda-Saavedra D."/>
            <person name="Mukherjee M."/>
            <person name="Park G."/>
            <person name="Park J."/>
            <person name="Park S.Y."/>
            <person name="Proctor R.H."/>
            <person name="Regev A."/>
            <person name="Ruiz-Roldan M.C."/>
            <person name="Sain D."/>
            <person name="Sakthikumar S."/>
            <person name="Sykes S."/>
            <person name="Schwartz D.C."/>
            <person name="Turgeon B.G."/>
            <person name="Wapinski I."/>
            <person name="Yoder O."/>
            <person name="Young S."/>
            <person name="Zeng Q."/>
            <person name="Zhou S."/>
            <person name="Galagan J."/>
            <person name="Cuomo C.A."/>
            <person name="Kistler H.C."/>
            <person name="Rep M."/>
        </authorList>
    </citation>
    <scope>NUCLEOTIDE SEQUENCE [LARGE SCALE GENOMIC DNA]</scope>
    <source>
        <strain evidence="4">4287</strain>
    </source>
</reference>
<name>A0A0J9W7K0_FUSO4</name>
<dbReference type="PANTHER" id="PTHR47706">
    <property type="entry name" value="NMRA-LIKE FAMILY PROTEIN"/>
    <property type="match status" value="1"/>
</dbReference>
<dbReference type="RefSeq" id="XP_018257209.1">
    <property type="nucleotide sequence ID" value="XM_018396618.1"/>
</dbReference>
<gene>
    <name evidence="4" type="ORF">FOXG_16590</name>
</gene>
<organism evidence="4 5">
    <name type="scientific">Fusarium oxysporum f. sp. lycopersici (strain 4287 / CBS 123668 / FGSC 9935 / NRRL 34936)</name>
    <name type="common">Fusarium vascular wilt of tomato</name>
    <dbReference type="NCBI Taxonomy" id="426428"/>
    <lineage>
        <taxon>Eukaryota</taxon>
        <taxon>Fungi</taxon>
        <taxon>Dikarya</taxon>
        <taxon>Ascomycota</taxon>
        <taxon>Pezizomycotina</taxon>
        <taxon>Sordariomycetes</taxon>
        <taxon>Hypocreomycetidae</taxon>
        <taxon>Hypocreales</taxon>
        <taxon>Nectriaceae</taxon>
        <taxon>Fusarium</taxon>
        <taxon>Fusarium oxysporum species complex</taxon>
    </lineage>
</organism>
<evidence type="ECO:0000259" key="3">
    <source>
        <dbReference type="Pfam" id="PF05368"/>
    </source>
</evidence>
<dbReference type="VEuPathDB" id="FungiDB:FOXG_16590"/>
<feature type="domain" description="NmrA-like" evidence="3">
    <location>
        <begin position="80"/>
        <end position="315"/>
    </location>
</feature>
<dbReference type="InterPro" id="IPR051609">
    <property type="entry name" value="NmrA/Isoflavone_reductase-like"/>
</dbReference>
<evidence type="ECO:0000256" key="2">
    <source>
        <dbReference type="ARBA" id="ARBA00023002"/>
    </source>
</evidence>
<protein>
    <recommendedName>
        <fullName evidence="3">NmrA-like domain-containing protein</fullName>
    </recommendedName>
</protein>
<dbReference type="GO" id="GO:0016491">
    <property type="term" value="F:oxidoreductase activity"/>
    <property type="evidence" value="ECO:0007669"/>
    <property type="project" value="UniProtKB-KW"/>
</dbReference>
<dbReference type="InterPro" id="IPR036291">
    <property type="entry name" value="NAD(P)-bd_dom_sf"/>
</dbReference>
<reference evidence="4" key="1">
    <citation type="submission" date="2007-04" db="EMBL/GenBank/DDBJ databases">
        <authorList>
            <consortium name="The Broad Institute Genome Sequencing Platform"/>
            <person name="Birren B."/>
            <person name="Lander E."/>
            <person name="Galagan J."/>
            <person name="Nusbaum C."/>
            <person name="Devon K."/>
            <person name="Ma L.-J."/>
            <person name="Jaffe D."/>
            <person name="Butler J."/>
            <person name="Alvarez P."/>
            <person name="Gnerre S."/>
            <person name="Grabherr M."/>
            <person name="Kleber M."/>
            <person name="Mauceli E."/>
            <person name="Brockman W."/>
            <person name="MacCallum I.A."/>
            <person name="Young S."/>
            <person name="LaButti K."/>
            <person name="DeCaprio D."/>
            <person name="Crawford M."/>
            <person name="Koehrsen M."/>
            <person name="Engels R."/>
            <person name="Montgomery P."/>
            <person name="Pearson M."/>
            <person name="Howarth C."/>
            <person name="Larson L."/>
            <person name="White J."/>
            <person name="O'Leary S."/>
            <person name="Kodira C."/>
            <person name="Zeng Q."/>
            <person name="Yandava C."/>
            <person name="Alvarado L."/>
            <person name="Kistler C."/>
            <person name="Shim W.-B."/>
            <person name="Kang S."/>
            <person name="Woloshuk C."/>
        </authorList>
    </citation>
    <scope>NUCLEOTIDE SEQUENCE</scope>
    <source>
        <strain evidence="4">4287</strain>
    </source>
</reference>
<dbReference type="KEGG" id="fox:FOXG_16590"/>
<dbReference type="EMBL" id="DS231730">
    <property type="protein sequence ID" value="KNB19164.1"/>
    <property type="molecule type" value="Genomic_DNA"/>
</dbReference>
<sequence>MVENLSPVWHHEEVEITTKIMRCVWLNMVASPAKCYNGGVEQTSKTKIKPLCIVNHFSNHLSSNPIVKSTSIDNIKMAIQKVAVVGGSGLIGSKIVDSLLKAGFQVTAITRKESSATFPDNVIVKRVDITSVDSVKEALAGQDAVVSAAATAAAGSQKVIIDAAIAAKVPRFIPSEFGIPSRQNRDTKIGKILGAKIQNTDYLIELAEKHDWFSWTGLSNGLFLDSGLKSARGFINIKDRKIRITDSGNEPYSTTSLAFVGEAVVAILKKPEETKNKYLNIAGVTTTQNEVLKIVERLTGDKFEVSHVTGAELEKTGDEKIAKGDFSAFGNYLEQFLFADGAGHALKGDENAIGLLGLKEENLEEVVKSVIAEIK</sequence>
<dbReference type="GeneID" id="28957439"/>
<dbReference type="Proteomes" id="UP000009097">
    <property type="component" value="Unassembled WGS sequence"/>
</dbReference>
<dbReference type="Pfam" id="PF05368">
    <property type="entry name" value="NmrA"/>
    <property type="match status" value="1"/>
</dbReference>
<dbReference type="Gene3D" id="3.40.50.720">
    <property type="entry name" value="NAD(P)-binding Rossmann-like Domain"/>
    <property type="match status" value="1"/>
</dbReference>
<evidence type="ECO:0000256" key="1">
    <source>
        <dbReference type="ARBA" id="ARBA00022857"/>
    </source>
</evidence>
<dbReference type="PANTHER" id="PTHR47706:SF9">
    <property type="entry name" value="NMRA-LIKE DOMAIN-CONTAINING PROTEIN-RELATED"/>
    <property type="match status" value="1"/>
</dbReference>
<proteinExistence type="predicted"/>
<dbReference type="SUPFAM" id="SSF51735">
    <property type="entry name" value="NAD(P)-binding Rossmann-fold domains"/>
    <property type="match status" value="1"/>
</dbReference>
<keyword evidence="1" id="KW-0521">NADP</keyword>
<dbReference type="InterPro" id="IPR045312">
    <property type="entry name" value="PCBER-like"/>
</dbReference>
<evidence type="ECO:0000313" key="4">
    <source>
        <dbReference type="EMBL" id="KNB19164.1"/>
    </source>
</evidence>
<accession>A0A0J9W7K0</accession>
<dbReference type="InterPro" id="IPR008030">
    <property type="entry name" value="NmrA-like"/>
</dbReference>
<evidence type="ECO:0000313" key="5">
    <source>
        <dbReference type="Proteomes" id="UP000009097"/>
    </source>
</evidence>
<keyword evidence="2" id="KW-0560">Oxidoreductase</keyword>
<dbReference type="OrthoDB" id="9974981at2759"/>
<dbReference type="CDD" id="cd05259">
    <property type="entry name" value="PCBER_SDR_a"/>
    <property type="match status" value="1"/>
</dbReference>